<keyword evidence="5" id="KW-0560">Oxidoreductase</keyword>
<evidence type="ECO:0000313" key="18">
    <source>
        <dbReference type="Proteomes" id="UP001152320"/>
    </source>
</evidence>
<evidence type="ECO:0000256" key="1">
    <source>
        <dbReference type="ARBA" id="ARBA00001974"/>
    </source>
</evidence>
<dbReference type="Pfam" id="PF05199">
    <property type="entry name" value="GMC_oxred_C"/>
    <property type="match status" value="1"/>
</dbReference>
<dbReference type="OrthoDB" id="9974421at2759"/>
<evidence type="ECO:0000256" key="14">
    <source>
        <dbReference type="ARBA" id="ARBA00049778"/>
    </source>
</evidence>
<evidence type="ECO:0000313" key="17">
    <source>
        <dbReference type="EMBL" id="KAJ8026487.1"/>
    </source>
</evidence>
<dbReference type="Gene3D" id="3.50.50.60">
    <property type="entry name" value="FAD/NAD(P)-binding domain"/>
    <property type="match status" value="3"/>
</dbReference>
<keyword evidence="7" id="KW-1207">Sterol metabolism</keyword>
<dbReference type="InterPro" id="IPR000172">
    <property type="entry name" value="GMC_OxRdtase_N"/>
</dbReference>
<evidence type="ECO:0000259" key="16">
    <source>
        <dbReference type="Pfam" id="PF05199"/>
    </source>
</evidence>
<keyword evidence="18" id="KW-1185">Reference proteome</keyword>
<evidence type="ECO:0000256" key="8">
    <source>
        <dbReference type="ARBA" id="ARBA00023221"/>
    </source>
</evidence>
<dbReference type="GO" id="GO:0004769">
    <property type="term" value="F:steroid Delta-isomerase activity"/>
    <property type="evidence" value="ECO:0007669"/>
    <property type="project" value="UniProtKB-EC"/>
</dbReference>
<feature type="domain" description="Glucose-methanol-choline oxidoreductase N-terminal" evidence="15">
    <location>
        <begin position="58"/>
        <end position="315"/>
    </location>
</feature>
<dbReference type="EMBL" id="JAIZAY010000016">
    <property type="protein sequence ID" value="KAJ8026487.1"/>
    <property type="molecule type" value="Genomic_DNA"/>
</dbReference>
<keyword evidence="8" id="KW-0753">Steroid metabolism</keyword>
<evidence type="ECO:0000256" key="5">
    <source>
        <dbReference type="ARBA" id="ARBA00023002"/>
    </source>
</evidence>
<dbReference type="AlphaFoldDB" id="A0A9Q0YTC9"/>
<dbReference type="InterPro" id="IPR052542">
    <property type="entry name" value="Cholesterol_Oxidase"/>
</dbReference>
<keyword evidence="9" id="KW-0413">Isomerase</keyword>
<dbReference type="PANTHER" id="PTHR47470">
    <property type="entry name" value="CHOLESTEROL OXIDASE"/>
    <property type="match status" value="1"/>
</dbReference>
<evidence type="ECO:0000256" key="9">
    <source>
        <dbReference type="ARBA" id="ARBA00023235"/>
    </source>
</evidence>
<dbReference type="SUPFAM" id="SSF53474">
    <property type="entry name" value="alpha/beta-Hydrolases"/>
    <property type="match status" value="1"/>
</dbReference>
<dbReference type="SUPFAM" id="SSF51905">
    <property type="entry name" value="FAD/NAD(P)-binding domain"/>
    <property type="match status" value="1"/>
</dbReference>
<accession>A0A9Q0YTC9</accession>
<comment type="pathway">
    <text evidence="11">Steroid metabolism; cholesterol degradation.</text>
</comment>
<reference evidence="17" key="1">
    <citation type="submission" date="2021-10" db="EMBL/GenBank/DDBJ databases">
        <title>Tropical sea cucumber genome reveals ecological adaptation and Cuvierian tubules defense mechanism.</title>
        <authorList>
            <person name="Chen T."/>
        </authorList>
    </citation>
    <scope>NUCLEOTIDE SEQUENCE</scope>
    <source>
        <strain evidence="17">Nanhai2018</strain>
        <tissue evidence="17">Muscle</tissue>
    </source>
</reference>
<proteinExistence type="predicted"/>
<comment type="caution">
    <text evidence="17">The sequence shown here is derived from an EMBL/GenBank/DDBJ whole genome shotgun (WGS) entry which is preliminary data.</text>
</comment>
<dbReference type="PANTHER" id="PTHR47470:SF1">
    <property type="entry name" value="FAD-DEPENDENT OXIDOREDUCTASE 2 FAD BINDING DOMAIN-CONTAINING PROTEIN"/>
    <property type="match status" value="1"/>
</dbReference>
<dbReference type="EC" id="1.1.3.6" evidence="12"/>
<evidence type="ECO:0000256" key="6">
    <source>
        <dbReference type="ARBA" id="ARBA00023098"/>
    </source>
</evidence>
<dbReference type="EC" id="5.3.3.1" evidence="10"/>
<dbReference type="InterPro" id="IPR036188">
    <property type="entry name" value="FAD/NAD-bd_sf"/>
</dbReference>
<dbReference type="Pfam" id="PF00732">
    <property type="entry name" value="GMC_oxred_N"/>
    <property type="match status" value="1"/>
</dbReference>
<evidence type="ECO:0000256" key="7">
    <source>
        <dbReference type="ARBA" id="ARBA00023166"/>
    </source>
</evidence>
<keyword evidence="2" id="KW-0153">Cholesterol metabolism</keyword>
<evidence type="ECO:0000256" key="2">
    <source>
        <dbReference type="ARBA" id="ARBA00022548"/>
    </source>
</evidence>
<evidence type="ECO:0000256" key="10">
    <source>
        <dbReference type="ARBA" id="ARBA00038856"/>
    </source>
</evidence>
<dbReference type="GO" id="GO:0016995">
    <property type="term" value="F:cholesterol oxidase activity"/>
    <property type="evidence" value="ECO:0007669"/>
    <property type="project" value="UniProtKB-EC"/>
</dbReference>
<sequence>MGQKQSGGTEHHPDYSKFRLSSPLGSIKARYDVIVIGTGYGGSIAASRCARAGQRVCVLEKGKEWLPGDFPETEFKAIKEVQMTVKGKKDLVGSPTNLYDVVMGDDVAVLQGCGLGGGSLINANVGLDCDPRVYEDKAWPKALRDDVENLNGIDRDNVYSMLKPTLYPEDFPPLKKMEAMRTAAQHIAKDIEDISTDDIFKRTPIYVNFMDRRKNHVGIPQPSCNGCGNCCGGCNTGAKNTLNMNYLPDAKAHGAEIYTQIEVKYIARDDFQDAWIVHYVPHMQETFKIRQLIVRANKVILSAGSLGSTNILMQSRDYGGLYLSSKLGENFTTNGDTLNFSYNGQKKIRPAGIELKNLKEGKGPGPAISCVIDMRQVPGEPVEDGLVLEDGTPPSCADTPYKFLVSWIEKGEDTTPGEIDWRERVRHWSGKGWKNTLCFLSMSHDLADGKLVLDEKSGRVMVEYEDVGHERNFEKVRKTARTATHGLKGFFIPNPYWHGLVSRLRDRKGIITVHPLGGCSMGETGDEGVVNHAGQVFVGNSEELHPGLYVVDGAIIPRSLGVNPTMTIAVLAERCMRLLAKKSGWKLDTKTFTKIDPSSVMVKPGIRFTERMRGNLEFEEGKNFPCEFLLTVETNNVKRFLEDSRHVATIYGTVTCKGLSRTHLTTSNGYFQLFSESEQRVNTREMIYRMVLSSEEGKSYYFDGVKVVHKDSAFEVGVGDTTTLSIHIHEGDDPGNKVIARGSLEINLSDFRKQMKTMEVFNCRSKIERIRWNARFGKFFAGVLWDVYGPVATARNIFNPDAPAREKRPLQLGEAEPEVTQLITEDDFDLLLTRYCGGEKGPLLLVHGTGVASTIFSLDTIDKNFIEYLVENGYDVWNLDWRASVNLEGCRRQWTCDDVGKHDYPIAVDHILRKTGKPDLQVFVHCAGAITFFTSLLQGQLQGKVRSIVCSQTGPFLVAGTFNTLKSAVKIPSFLHGVGVEGMDAFSEGSPDWMSKAMNHFFGGVADLTTAFKEHCDNPICHRITFIYHLLWNHQNLNSLTHNTLHESFGFVNSTICRHFSKIINKGHVVTFAGEDVYLPGADNLKQRLKNPEYKKQMSYLDIPTMFCSGMDNKCWHPDTSKLSMEACKEANPCQHYERLLVPNYAHLDLFMGKNAHTEVFPLFMPFLDKYAHSDIMTGTLTQLGDSTVF</sequence>
<evidence type="ECO:0000256" key="12">
    <source>
        <dbReference type="ARBA" id="ARBA00049723"/>
    </source>
</evidence>
<name>A0A9Q0YTC9_HOLLE</name>
<dbReference type="Proteomes" id="UP001152320">
    <property type="component" value="Chromosome 16"/>
</dbReference>
<evidence type="ECO:0000256" key="4">
    <source>
        <dbReference type="ARBA" id="ARBA00022827"/>
    </source>
</evidence>
<dbReference type="GO" id="GO:0050660">
    <property type="term" value="F:flavin adenine dinucleotide binding"/>
    <property type="evidence" value="ECO:0007669"/>
    <property type="project" value="InterPro"/>
</dbReference>
<evidence type="ECO:0000259" key="15">
    <source>
        <dbReference type="Pfam" id="PF00732"/>
    </source>
</evidence>
<dbReference type="InterPro" id="IPR029058">
    <property type="entry name" value="AB_hydrolase_fold"/>
</dbReference>
<comment type="cofactor">
    <cofactor evidence="1">
        <name>FAD</name>
        <dbReference type="ChEBI" id="CHEBI:57692"/>
    </cofactor>
</comment>
<feature type="domain" description="Glucose-methanol-choline oxidoreductase C-terminal" evidence="16">
    <location>
        <begin position="511"/>
        <end position="572"/>
    </location>
</feature>
<organism evidence="17 18">
    <name type="scientific">Holothuria leucospilota</name>
    <name type="common">Black long sea cucumber</name>
    <name type="synonym">Mertensiothuria leucospilota</name>
    <dbReference type="NCBI Taxonomy" id="206669"/>
    <lineage>
        <taxon>Eukaryota</taxon>
        <taxon>Metazoa</taxon>
        <taxon>Echinodermata</taxon>
        <taxon>Eleutherozoa</taxon>
        <taxon>Echinozoa</taxon>
        <taxon>Holothuroidea</taxon>
        <taxon>Aspidochirotacea</taxon>
        <taxon>Aspidochirotida</taxon>
        <taxon>Holothuriidae</taxon>
        <taxon>Holothuria</taxon>
    </lineage>
</organism>
<keyword evidence="4" id="KW-0274">FAD</keyword>
<evidence type="ECO:0000256" key="3">
    <source>
        <dbReference type="ARBA" id="ARBA00022630"/>
    </source>
</evidence>
<dbReference type="GO" id="GO:0008203">
    <property type="term" value="P:cholesterol metabolic process"/>
    <property type="evidence" value="ECO:0007669"/>
    <property type="project" value="UniProtKB-KW"/>
</dbReference>
<keyword evidence="6" id="KW-0443">Lipid metabolism</keyword>
<evidence type="ECO:0000256" key="13">
    <source>
        <dbReference type="ARBA" id="ARBA00049744"/>
    </source>
</evidence>
<gene>
    <name evidence="17" type="ORF">HOLleu_31318</name>
</gene>
<keyword evidence="3" id="KW-0285">Flavoprotein</keyword>
<dbReference type="Gene3D" id="3.40.50.1820">
    <property type="entry name" value="alpha/beta hydrolase"/>
    <property type="match status" value="1"/>
</dbReference>
<evidence type="ECO:0000256" key="11">
    <source>
        <dbReference type="ARBA" id="ARBA00049645"/>
    </source>
</evidence>
<dbReference type="InterPro" id="IPR007867">
    <property type="entry name" value="GMC_OxRtase_C"/>
</dbReference>
<protein>
    <recommendedName>
        <fullName evidence="13">Cholesterol oxidase</fullName>
        <ecNumber evidence="12">1.1.3.6</ecNumber>
        <ecNumber evidence="10">5.3.3.1</ecNumber>
    </recommendedName>
    <alternativeName>
        <fullName evidence="14">Cholesterol isomerase</fullName>
    </alternativeName>
</protein>